<keyword evidence="1" id="KW-1133">Transmembrane helix</keyword>
<evidence type="ECO:0000256" key="1">
    <source>
        <dbReference type="SAM" id="Phobius"/>
    </source>
</evidence>
<feature type="transmembrane region" description="Helical" evidence="1">
    <location>
        <begin position="89"/>
        <end position="106"/>
    </location>
</feature>
<evidence type="ECO:0000313" key="3">
    <source>
        <dbReference type="Proteomes" id="UP000625551"/>
    </source>
</evidence>
<protein>
    <submittedName>
        <fullName evidence="2">Uncharacterized protein</fullName>
    </submittedName>
</protein>
<organism evidence="2 3">
    <name type="scientific">Pontibacter aquaedesilientis</name>
    <dbReference type="NCBI Taxonomy" id="2766980"/>
    <lineage>
        <taxon>Bacteria</taxon>
        <taxon>Pseudomonadati</taxon>
        <taxon>Bacteroidota</taxon>
        <taxon>Cytophagia</taxon>
        <taxon>Cytophagales</taxon>
        <taxon>Hymenobacteraceae</taxon>
        <taxon>Pontibacter</taxon>
    </lineage>
</organism>
<keyword evidence="3" id="KW-1185">Reference proteome</keyword>
<keyword evidence="1" id="KW-0472">Membrane</keyword>
<accession>A0ABR7XIF0</accession>
<name>A0ABR7XIF0_9BACT</name>
<sequence length="143" mass="16548">MQVNAIADEADSSTLLRLLYEVIQWDAFHAEDLEAINTAIVTKANGRKYKALAELSLICFLQANIGVGFKEKYYVFDEDENEVRRQLRLSFYTHLIIFILLAVIVPTLTGRIIAVLLYMIVTVYWGMAIFTPVYKRLKKHFIR</sequence>
<proteinExistence type="predicted"/>
<feature type="transmembrane region" description="Helical" evidence="1">
    <location>
        <begin position="112"/>
        <end position="134"/>
    </location>
</feature>
<gene>
    <name evidence="2" type="ORF">H9Q13_13025</name>
</gene>
<reference evidence="2 3" key="1">
    <citation type="submission" date="2020-09" db="EMBL/GenBank/DDBJ databases">
        <title>Genome sequencing and assembly of Pontibacter sp.</title>
        <authorList>
            <person name="Chhetri G."/>
        </authorList>
    </citation>
    <scope>NUCLEOTIDE SEQUENCE [LARGE SCALE GENOMIC DNA]</scope>
    <source>
        <strain evidence="2 3">JH31</strain>
    </source>
</reference>
<comment type="caution">
    <text evidence="2">The sequence shown here is derived from an EMBL/GenBank/DDBJ whole genome shotgun (WGS) entry which is preliminary data.</text>
</comment>
<dbReference type="EMBL" id="JACXAJ010000006">
    <property type="protein sequence ID" value="MBD1398092.1"/>
    <property type="molecule type" value="Genomic_DNA"/>
</dbReference>
<dbReference type="Proteomes" id="UP000625551">
    <property type="component" value="Unassembled WGS sequence"/>
</dbReference>
<keyword evidence="1" id="KW-0812">Transmembrane</keyword>
<evidence type="ECO:0000313" key="2">
    <source>
        <dbReference type="EMBL" id="MBD1398092.1"/>
    </source>
</evidence>